<evidence type="ECO:0000313" key="1">
    <source>
        <dbReference type="EMBL" id="KAJ7356451.1"/>
    </source>
</evidence>
<organism evidence="1 2">
    <name type="scientific">Mycena albidolilacea</name>
    <dbReference type="NCBI Taxonomy" id="1033008"/>
    <lineage>
        <taxon>Eukaryota</taxon>
        <taxon>Fungi</taxon>
        <taxon>Dikarya</taxon>
        <taxon>Basidiomycota</taxon>
        <taxon>Agaricomycotina</taxon>
        <taxon>Agaricomycetes</taxon>
        <taxon>Agaricomycetidae</taxon>
        <taxon>Agaricales</taxon>
        <taxon>Marasmiineae</taxon>
        <taxon>Mycenaceae</taxon>
        <taxon>Mycena</taxon>
    </lineage>
</organism>
<dbReference type="Proteomes" id="UP001218218">
    <property type="component" value="Unassembled WGS sequence"/>
</dbReference>
<dbReference type="EMBL" id="JARIHO010000008">
    <property type="protein sequence ID" value="KAJ7356451.1"/>
    <property type="molecule type" value="Genomic_DNA"/>
</dbReference>
<dbReference type="AlphaFoldDB" id="A0AAD7ADZ7"/>
<sequence length="410" mass="46026">MPHRTTRKRGRQRPEPEPVIEWPTTLLASSLDPKTVNAQSDCILLTRIPPEVRQWIYEMYFTAEQLPIQKAHPKAQFSFDKSWPTYPVVYTSLLRTCRAIYVEACTLPLSLNPPWAFQGSTSEESSQGLIILPGGVPDYLAAWQFAQFTSLVIVTQQSGLEQEPGHLVRYADATMAAERHDGLYVAAREGHGQDQWEWHMPTPRPFYQAPKKYLTCTSAPSPSLPSTDTDTEAAPPQYYHASPITHLTIRMDRADWWTWGDYPPRAPDGGLALDPGMGDGGLKRPSVSGMLAAADVRRTRAAQGLPPAPYPPECWGRRIGLFKDLTRLTLYLETFAWRVAELDKVVECAKTWQFPIGGEGDEGARVLAWDGEVEAYSWGETRQPSHGSMWPRAGDSDTPKGFRVRVISFR</sequence>
<gene>
    <name evidence="1" type="ORF">DFH08DRAFT_689609</name>
</gene>
<accession>A0AAD7ADZ7</accession>
<proteinExistence type="predicted"/>
<protein>
    <submittedName>
        <fullName evidence="1">Uncharacterized protein</fullName>
    </submittedName>
</protein>
<comment type="caution">
    <text evidence="1">The sequence shown here is derived from an EMBL/GenBank/DDBJ whole genome shotgun (WGS) entry which is preliminary data.</text>
</comment>
<name>A0AAD7ADZ7_9AGAR</name>
<keyword evidence="2" id="KW-1185">Reference proteome</keyword>
<evidence type="ECO:0000313" key="2">
    <source>
        <dbReference type="Proteomes" id="UP001218218"/>
    </source>
</evidence>
<reference evidence="1" key="1">
    <citation type="submission" date="2023-03" db="EMBL/GenBank/DDBJ databases">
        <title>Massive genome expansion in bonnet fungi (Mycena s.s.) driven by repeated elements and novel gene families across ecological guilds.</title>
        <authorList>
            <consortium name="Lawrence Berkeley National Laboratory"/>
            <person name="Harder C.B."/>
            <person name="Miyauchi S."/>
            <person name="Viragh M."/>
            <person name="Kuo A."/>
            <person name="Thoen E."/>
            <person name="Andreopoulos B."/>
            <person name="Lu D."/>
            <person name="Skrede I."/>
            <person name="Drula E."/>
            <person name="Henrissat B."/>
            <person name="Morin E."/>
            <person name="Kohler A."/>
            <person name="Barry K."/>
            <person name="LaButti K."/>
            <person name="Morin E."/>
            <person name="Salamov A."/>
            <person name="Lipzen A."/>
            <person name="Mereny Z."/>
            <person name="Hegedus B."/>
            <person name="Baldrian P."/>
            <person name="Stursova M."/>
            <person name="Weitz H."/>
            <person name="Taylor A."/>
            <person name="Grigoriev I.V."/>
            <person name="Nagy L.G."/>
            <person name="Martin F."/>
            <person name="Kauserud H."/>
        </authorList>
    </citation>
    <scope>NUCLEOTIDE SEQUENCE</scope>
    <source>
        <strain evidence="1">CBHHK002</strain>
    </source>
</reference>